<dbReference type="PROSITE" id="PS00674">
    <property type="entry name" value="AAA"/>
    <property type="match status" value="1"/>
</dbReference>
<evidence type="ECO:0000313" key="8">
    <source>
        <dbReference type="EMBL" id="KAI9246225.1"/>
    </source>
</evidence>
<dbReference type="Pfam" id="PF24581">
    <property type="entry name" value="DUF7608"/>
    <property type="match status" value="1"/>
</dbReference>
<evidence type="ECO:0000256" key="2">
    <source>
        <dbReference type="ARBA" id="ARBA00022741"/>
    </source>
</evidence>
<keyword evidence="3" id="KW-1000">Mitochondrion outer membrane</keyword>
<dbReference type="InterPro" id="IPR056027">
    <property type="entry name" value="DUF7608"/>
</dbReference>
<reference evidence="8" key="1">
    <citation type="journal article" date="2022" name="IScience">
        <title>Evolution of zygomycete secretomes and the origins of terrestrial fungal ecologies.</title>
        <authorList>
            <person name="Chang Y."/>
            <person name="Wang Y."/>
            <person name="Mondo S."/>
            <person name="Ahrendt S."/>
            <person name="Andreopoulos W."/>
            <person name="Barry K."/>
            <person name="Beard J."/>
            <person name="Benny G.L."/>
            <person name="Blankenship S."/>
            <person name="Bonito G."/>
            <person name="Cuomo C."/>
            <person name="Desiro A."/>
            <person name="Gervers K.A."/>
            <person name="Hundley H."/>
            <person name="Kuo A."/>
            <person name="LaButti K."/>
            <person name="Lang B.F."/>
            <person name="Lipzen A."/>
            <person name="O'Donnell K."/>
            <person name="Pangilinan J."/>
            <person name="Reynolds N."/>
            <person name="Sandor L."/>
            <person name="Smith M.E."/>
            <person name="Tsang A."/>
            <person name="Grigoriev I.V."/>
            <person name="Stajich J.E."/>
            <person name="Spatafora J.W."/>
        </authorList>
    </citation>
    <scope>NUCLEOTIDE SEQUENCE</scope>
    <source>
        <strain evidence="8">RSA 2281</strain>
    </source>
</reference>
<dbReference type="Gene3D" id="3.40.50.300">
    <property type="entry name" value="P-loop containing nucleotide triphosphate hydrolases"/>
    <property type="match status" value="1"/>
</dbReference>
<sequence>MSTVLISRLAKLTLQQSRAPRWIATTTPYLFSLSTHNNKKASTAAATPAPAPNNNIPASGSAGSDDPEQSTNTSDQGSSNNAVESNTTGNSTKGRKTTRKSRRSVQVIPKSFFDSNYLRHQSLPKKLDTCYADTIPDYLWQELLFVVEAGFAPKGTLAAYNHSDHIVLNVPSRGATFMQDAMARQLAVDAGADLVIFDAQDFVALAQTGDGHVMTLLPSMSTSDSGTSAVLAIRPHHAVVDSTTTNNNNKVATGGDQPPIYEYDSDQEALMGILEKMSTNNNHNKSSTSSEDEELLIEKGDENKVPDPRTIAPKAMAEMAARYSSAFERMLQTGYKEKGDGTTTTTTSATSQIPKLIYLRDYGDMHDLPCSLMLKSLMMAVEHLKQKGHRLVVLAGYSPSLASTFTNYKQALEEDEIPLMTTMKCISLPPPLDNIPRLNAWETQMKLDSAKRMGEINAKQILAMIQQKNVTGIKHSPQVLALHSQSHQNTLMTGLSELKGIQESIWTGIEIERHATFAIGHALQHKKTTVDLDDIIAANHVIRKSITTRQQLDKTLASQRIRFATTTNITNQQEQQDSSLDMTELKKYCDEYEQRFLSRIVDPYKVQVSFADIRAPSTTIDTLQTLITLPLARPDLFRRGILKKNFIPGVLLFGPPGTGKTMLAKAICKAGGSRMLEVQASDIYEMYLGEGEKNVKALFSLARKLASPSCVIFIDEVDSIMSRRRSDSTSNAHREIINQFMVEWDGLTSDNQGVIVMAATNRPRDLDDAVLRRLPRRILVDLPNEEDRAEILRILLRDEEEHQVSVAELARATEHYSGSDLKNLCVTAALKAAQKEAATQEKQILGQSYFNEALKLVRPSSSEDMDTIKDLRKWASEYGDGGTRSKQQMIGFS</sequence>
<comment type="caution">
    <text evidence="8">The sequence shown here is derived from an EMBL/GenBank/DDBJ whole genome shotgun (WGS) entry which is preliminary data.</text>
</comment>
<dbReference type="InterPro" id="IPR051701">
    <property type="entry name" value="Mito_OM_Translocase_MSP1"/>
</dbReference>
<name>A0AAD5JN93_9FUNG</name>
<dbReference type="EMBL" id="JAIXMP010000047">
    <property type="protein sequence ID" value="KAI9246225.1"/>
    <property type="molecule type" value="Genomic_DNA"/>
</dbReference>
<evidence type="ECO:0000256" key="5">
    <source>
        <dbReference type="ARBA" id="ARBA00023128"/>
    </source>
</evidence>
<dbReference type="InterPro" id="IPR003593">
    <property type="entry name" value="AAA+_ATPase"/>
</dbReference>
<dbReference type="GO" id="GO:0005524">
    <property type="term" value="F:ATP binding"/>
    <property type="evidence" value="ECO:0007669"/>
    <property type="project" value="UniProtKB-KW"/>
</dbReference>
<proteinExistence type="predicted"/>
<dbReference type="Pfam" id="PF00004">
    <property type="entry name" value="AAA"/>
    <property type="match status" value="1"/>
</dbReference>
<dbReference type="Pfam" id="PF17862">
    <property type="entry name" value="AAA_lid_3"/>
    <property type="match status" value="1"/>
</dbReference>
<keyword evidence="3" id="KW-0472">Membrane</keyword>
<keyword evidence="5" id="KW-0496">Mitochondrion</keyword>
<organism evidence="8 9">
    <name type="scientific">Phascolomyces articulosus</name>
    <dbReference type="NCBI Taxonomy" id="60185"/>
    <lineage>
        <taxon>Eukaryota</taxon>
        <taxon>Fungi</taxon>
        <taxon>Fungi incertae sedis</taxon>
        <taxon>Mucoromycota</taxon>
        <taxon>Mucoromycotina</taxon>
        <taxon>Mucoromycetes</taxon>
        <taxon>Mucorales</taxon>
        <taxon>Lichtheimiaceae</taxon>
        <taxon>Phascolomyces</taxon>
    </lineage>
</organism>
<dbReference type="PANTHER" id="PTHR45644">
    <property type="entry name" value="AAA ATPASE, PUTATIVE (AFU_ORTHOLOGUE AFUA_2G12920)-RELATED-RELATED"/>
    <property type="match status" value="1"/>
</dbReference>
<dbReference type="SUPFAM" id="SSF52540">
    <property type="entry name" value="P-loop containing nucleoside triphosphate hydrolases"/>
    <property type="match status" value="1"/>
</dbReference>
<feature type="region of interest" description="Disordered" evidence="6">
    <location>
        <begin position="41"/>
        <end position="105"/>
    </location>
</feature>
<dbReference type="SMART" id="SM00382">
    <property type="entry name" value="AAA"/>
    <property type="match status" value="1"/>
</dbReference>
<dbReference type="InterPro" id="IPR027417">
    <property type="entry name" value="P-loop_NTPase"/>
</dbReference>
<comment type="subcellular location">
    <subcellularLocation>
        <location evidence="1">Mitochondrion outer membrane</location>
        <topology evidence="1">Single-pass membrane protein</topology>
    </subcellularLocation>
</comment>
<feature type="domain" description="AAA+ ATPase" evidence="7">
    <location>
        <begin position="646"/>
        <end position="784"/>
    </location>
</feature>
<dbReference type="InterPro" id="IPR003960">
    <property type="entry name" value="ATPase_AAA_CS"/>
</dbReference>
<dbReference type="Gene3D" id="1.10.8.60">
    <property type="match status" value="1"/>
</dbReference>
<dbReference type="AlphaFoldDB" id="A0AAD5JN93"/>
<keyword evidence="2" id="KW-0547">Nucleotide-binding</keyword>
<reference evidence="8" key="2">
    <citation type="submission" date="2023-02" db="EMBL/GenBank/DDBJ databases">
        <authorList>
            <consortium name="DOE Joint Genome Institute"/>
            <person name="Mondo S.J."/>
            <person name="Chang Y."/>
            <person name="Wang Y."/>
            <person name="Ahrendt S."/>
            <person name="Andreopoulos W."/>
            <person name="Barry K."/>
            <person name="Beard J."/>
            <person name="Benny G.L."/>
            <person name="Blankenship S."/>
            <person name="Bonito G."/>
            <person name="Cuomo C."/>
            <person name="Desiro A."/>
            <person name="Gervers K.A."/>
            <person name="Hundley H."/>
            <person name="Kuo A."/>
            <person name="LaButti K."/>
            <person name="Lang B.F."/>
            <person name="Lipzen A."/>
            <person name="O'Donnell K."/>
            <person name="Pangilinan J."/>
            <person name="Reynolds N."/>
            <person name="Sandor L."/>
            <person name="Smith M.W."/>
            <person name="Tsang A."/>
            <person name="Grigoriev I.V."/>
            <person name="Stajich J.E."/>
            <person name="Spatafora J.W."/>
        </authorList>
    </citation>
    <scope>NUCLEOTIDE SEQUENCE</scope>
    <source>
        <strain evidence="8">RSA 2281</strain>
    </source>
</reference>
<evidence type="ECO:0000256" key="4">
    <source>
        <dbReference type="ARBA" id="ARBA00022840"/>
    </source>
</evidence>
<dbReference type="InterPro" id="IPR003959">
    <property type="entry name" value="ATPase_AAA_core"/>
</dbReference>
<dbReference type="GO" id="GO:0005741">
    <property type="term" value="C:mitochondrial outer membrane"/>
    <property type="evidence" value="ECO:0007669"/>
    <property type="project" value="UniProtKB-SubCell"/>
</dbReference>
<feature type="compositionally biased region" description="Low complexity" evidence="6">
    <location>
        <begin position="41"/>
        <end position="59"/>
    </location>
</feature>
<gene>
    <name evidence="8" type="ORF">BDA99DRAFT_266192</name>
</gene>
<dbReference type="PANTHER" id="PTHR45644:SF56">
    <property type="entry name" value="AAA ATPASE, PUTATIVE (AFU_ORTHOLOGUE AFUA_2G12920)-RELATED"/>
    <property type="match status" value="1"/>
</dbReference>
<dbReference type="Proteomes" id="UP001209540">
    <property type="component" value="Unassembled WGS sequence"/>
</dbReference>
<evidence type="ECO:0000313" key="9">
    <source>
        <dbReference type="Proteomes" id="UP001209540"/>
    </source>
</evidence>
<accession>A0AAD5JN93</accession>
<keyword evidence="9" id="KW-1185">Reference proteome</keyword>
<feature type="compositionally biased region" description="Polar residues" evidence="6">
    <location>
        <begin position="69"/>
        <end position="85"/>
    </location>
</feature>
<evidence type="ECO:0000259" key="7">
    <source>
        <dbReference type="SMART" id="SM00382"/>
    </source>
</evidence>
<evidence type="ECO:0000256" key="6">
    <source>
        <dbReference type="SAM" id="MobiDB-lite"/>
    </source>
</evidence>
<feature type="compositionally biased region" description="Basic residues" evidence="6">
    <location>
        <begin position="93"/>
        <end position="103"/>
    </location>
</feature>
<keyword evidence="4" id="KW-0067">ATP-binding</keyword>
<evidence type="ECO:0000256" key="3">
    <source>
        <dbReference type="ARBA" id="ARBA00022787"/>
    </source>
</evidence>
<evidence type="ECO:0000256" key="1">
    <source>
        <dbReference type="ARBA" id="ARBA00004572"/>
    </source>
</evidence>
<protein>
    <recommendedName>
        <fullName evidence="7">AAA+ ATPase domain-containing protein</fullName>
    </recommendedName>
</protein>
<dbReference type="GO" id="GO:0016887">
    <property type="term" value="F:ATP hydrolysis activity"/>
    <property type="evidence" value="ECO:0007669"/>
    <property type="project" value="InterPro"/>
</dbReference>
<dbReference type="InterPro" id="IPR041569">
    <property type="entry name" value="AAA_lid_3"/>
</dbReference>